<evidence type="ECO:0000313" key="2">
    <source>
        <dbReference type="Proteomes" id="UP001230649"/>
    </source>
</evidence>
<name>A0ACC2VV95_9TREE</name>
<protein>
    <submittedName>
        <fullName evidence="1">Uncharacterized protein</fullName>
    </submittedName>
</protein>
<gene>
    <name evidence="1" type="ORF">QFC20_004834</name>
</gene>
<proteinExistence type="predicted"/>
<sequence length="589" mass="62878">MASLGLALLLPLLAAAQLSPSSTFTPPPASSGTVSANGTSPNPQWSSLLGNALWFYEAQRAGEKVEGSRVPWRNSSVLDDGKDNGVDLSRGYFDAGDHSKQHFPLTWTGFSVCWGANTYGPGYDSANQTAYLDSMLRWSLDWSMNAHPDPNTIFVSVGSFDESQSYWGGDQDIPEPRPSYPLNSTHPGTDMAAGLAAMFAMCSLLYSPSSTLNYSTDTTLSKPTSIANATYASQLLTHAQDAYAFAVNASNLTTYSETLPLGGAAYASSGFGDELALGALALALATNSSSYYAEAYNHYRTYSLAQDESYVLNWDDKTPAVFELLVEVALARPNLAAGAGLAQNTTGWKGQMEGYLDKIVDGTSRGYLTKGDLLYFEGDSNQASLNPALNVAMLMSRYAPLATTKDKTDAYQTFAQRQLDYALGKNPLNAVYVVGQHPNSAKNPHSAPASGGNNIKAINTDPAQMAYTLYGALIGGPNAADEFYDLRDDYPETEVALDYNAPLLSLTAWQIMTNENDPYYTSLQAGTFTATTGTPCDDAYPCDNKSGGGGGLSTGAKVGIAIGVILGVLLLAGLAFGLWRRKRKTGRYF</sequence>
<dbReference type="Proteomes" id="UP001230649">
    <property type="component" value="Unassembled WGS sequence"/>
</dbReference>
<evidence type="ECO:0000313" key="1">
    <source>
        <dbReference type="EMBL" id="KAJ9103025.1"/>
    </source>
</evidence>
<dbReference type="EMBL" id="JASBWS010000060">
    <property type="protein sequence ID" value="KAJ9103025.1"/>
    <property type="molecule type" value="Genomic_DNA"/>
</dbReference>
<organism evidence="1 2">
    <name type="scientific">Naganishia adeliensis</name>
    <dbReference type="NCBI Taxonomy" id="92952"/>
    <lineage>
        <taxon>Eukaryota</taxon>
        <taxon>Fungi</taxon>
        <taxon>Dikarya</taxon>
        <taxon>Basidiomycota</taxon>
        <taxon>Agaricomycotina</taxon>
        <taxon>Tremellomycetes</taxon>
        <taxon>Filobasidiales</taxon>
        <taxon>Filobasidiaceae</taxon>
        <taxon>Naganishia</taxon>
    </lineage>
</organism>
<accession>A0ACC2VV95</accession>
<comment type="caution">
    <text evidence="1">The sequence shown here is derived from an EMBL/GenBank/DDBJ whole genome shotgun (WGS) entry which is preliminary data.</text>
</comment>
<keyword evidence="2" id="KW-1185">Reference proteome</keyword>
<reference evidence="1" key="1">
    <citation type="submission" date="2023-04" db="EMBL/GenBank/DDBJ databases">
        <title>Draft Genome sequencing of Naganishia species isolated from polar environments using Oxford Nanopore Technology.</title>
        <authorList>
            <person name="Leo P."/>
            <person name="Venkateswaran K."/>
        </authorList>
    </citation>
    <scope>NUCLEOTIDE SEQUENCE</scope>
    <source>
        <strain evidence="1">MNA-CCFEE 5262</strain>
    </source>
</reference>